<dbReference type="InterPro" id="IPR023214">
    <property type="entry name" value="HAD_sf"/>
</dbReference>
<keyword evidence="5" id="KW-0067">ATP-binding</keyword>
<evidence type="ECO:0000313" key="8">
    <source>
        <dbReference type="EMBL" id="KAK9042842.1"/>
    </source>
</evidence>
<dbReference type="Proteomes" id="UP001396334">
    <property type="component" value="Unassembled WGS sequence"/>
</dbReference>
<dbReference type="PANTHER" id="PTHR43079:SF1">
    <property type="entry name" value="CADMIUM_ZINC-TRANSPORTING ATPASE HMA1, CHLOROPLASTIC-RELATED"/>
    <property type="match status" value="1"/>
</dbReference>
<protein>
    <recommendedName>
        <fullName evidence="10">H(+)-exporting diphosphatase</fullName>
    </recommendedName>
</protein>
<evidence type="ECO:0000256" key="6">
    <source>
        <dbReference type="ARBA" id="ARBA00022842"/>
    </source>
</evidence>
<keyword evidence="9" id="KW-1185">Reference proteome</keyword>
<keyword evidence="6" id="KW-0460">Magnesium</keyword>
<reference evidence="8 9" key="1">
    <citation type="journal article" date="2024" name="G3 (Bethesda)">
        <title>Genome assembly of Hibiscus sabdariffa L. provides insights into metabolisms of medicinal natural products.</title>
        <authorList>
            <person name="Kim T."/>
        </authorList>
    </citation>
    <scope>NUCLEOTIDE SEQUENCE [LARGE SCALE GENOMIC DNA]</scope>
    <source>
        <strain evidence="8">TK-2024</strain>
        <tissue evidence="8">Old leaves</tissue>
    </source>
</reference>
<comment type="similarity">
    <text evidence="2">Belongs to the cation transport ATPase (P-type) (TC 3.A.3) family. Type IB subfamily.</text>
</comment>
<evidence type="ECO:0000256" key="7">
    <source>
        <dbReference type="ARBA" id="ARBA00022967"/>
    </source>
</evidence>
<dbReference type="SUPFAM" id="SSF56784">
    <property type="entry name" value="HAD-like"/>
    <property type="match status" value="1"/>
</dbReference>
<evidence type="ECO:0000256" key="3">
    <source>
        <dbReference type="ARBA" id="ARBA00022723"/>
    </source>
</evidence>
<dbReference type="PANTHER" id="PTHR43079">
    <property type="entry name" value="PROBABLE CADMIUM/ZINC-TRANSPORTING ATPASE HMA1"/>
    <property type="match status" value="1"/>
</dbReference>
<evidence type="ECO:0000256" key="1">
    <source>
        <dbReference type="ARBA" id="ARBA00004141"/>
    </source>
</evidence>
<dbReference type="InterPro" id="IPR036412">
    <property type="entry name" value="HAD-like_sf"/>
</dbReference>
<comment type="subcellular location">
    <subcellularLocation>
        <location evidence="1">Membrane</location>
        <topology evidence="1">Multi-pass membrane protein</topology>
    </subcellularLocation>
</comment>
<evidence type="ECO:0000256" key="4">
    <source>
        <dbReference type="ARBA" id="ARBA00022741"/>
    </source>
</evidence>
<accession>A0ABR2TZN0</accession>
<name>A0ABR2TZN0_9ROSI</name>
<evidence type="ECO:0008006" key="10">
    <source>
        <dbReference type="Google" id="ProtNLM"/>
    </source>
</evidence>
<keyword evidence="7" id="KW-1278">Translocase</keyword>
<comment type="caution">
    <text evidence="8">The sequence shown here is derived from an EMBL/GenBank/DDBJ whole genome shotgun (WGS) entry which is preliminary data.</text>
</comment>
<sequence length="95" mass="10195">MMLTGDHTSSAWRVANAVGINEVYSSLKPEDKLKHVKKIYGDMSEGINDAPALVVATVGIVLAHCASATYCCRDNISSVPFSIAKARQTTSLVLR</sequence>
<dbReference type="EMBL" id="JBBPBN010000003">
    <property type="protein sequence ID" value="KAK9042842.1"/>
    <property type="molecule type" value="Genomic_DNA"/>
</dbReference>
<keyword evidence="3" id="KW-0479">Metal-binding</keyword>
<evidence type="ECO:0000256" key="2">
    <source>
        <dbReference type="ARBA" id="ARBA00006024"/>
    </source>
</evidence>
<gene>
    <name evidence="8" type="ORF">V6N11_071197</name>
</gene>
<organism evidence="8 9">
    <name type="scientific">Hibiscus sabdariffa</name>
    <name type="common">roselle</name>
    <dbReference type="NCBI Taxonomy" id="183260"/>
    <lineage>
        <taxon>Eukaryota</taxon>
        <taxon>Viridiplantae</taxon>
        <taxon>Streptophyta</taxon>
        <taxon>Embryophyta</taxon>
        <taxon>Tracheophyta</taxon>
        <taxon>Spermatophyta</taxon>
        <taxon>Magnoliopsida</taxon>
        <taxon>eudicotyledons</taxon>
        <taxon>Gunneridae</taxon>
        <taxon>Pentapetalae</taxon>
        <taxon>rosids</taxon>
        <taxon>malvids</taxon>
        <taxon>Malvales</taxon>
        <taxon>Malvaceae</taxon>
        <taxon>Malvoideae</taxon>
        <taxon>Hibiscus</taxon>
    </lineage>
</organism>
<dbReference type="Gene3D" id="3.40.50.1000">
    <property type="entry name" value="HAD superfamily/HAD-like"/>
    <property type="match status" value="1"/>
</dbReference>
<keyword evidence="4" id="KW-0547">Nucleotide-binding</keyword>
<dbReference type="InterPro" id="IPR051949">
    <property type="entry name" value="Cation_Transport_ATPase"/>
</dbReference>
<evidence type="ECO:0000313" key="9">
    <source>
        <dbReference type="Proteomes" id="UP001396334"/>
    </source>
</evidence>
<evidence type="ECO:0000256" key="5">
    <source>
        <dbReference type="ARBA" id="ARBA00022840"/>
    </source>
</evidence>
<proteinExistence type="inferred from homology"/>